<evidence type="ECO:0000256" key="5">
    <source>
        <dbReference type="ARBA" id="ARBA00022989"/>
    </source>
</evidence>
<evidence type="ECO:0000256" key="6">
    <source>
        <dbReference type="ARBA" id="ARBA00023037"/>
    </source>
</evidence>
<evidence type="ECO:0000256" key="11">
    <source>
        <dbReference type="RuleBase" id="RU003762"/>
    </source>
</evidence>
<keyword evidence="8 11" id="KW-0675">Receptor</keyword>
<keyword evidence="7 11" id="KW-0472">Membrane</keyword>
<reference evidence="13" key="1">
    <citation type="submission" date="2020-08" db="EMBL/GenBank/DDBJ databases">
        <title>Genome sequencing and assembly of the red palm weevil Rhynchophorus ferrugineus.</title>
        <authorList>
            <person name="Dias G.B."/>
            <person name="Bergman C.M."/>
            <person name="Manee M."/>
        </authorList>
    </citation>
    <scope>NUCLEOTIDE SEQUENCE</scope>
    <source>
        <strain evidence="13">AA-2017</strain>
        <tissue evidence="13">Whole larva</tissue>
    </source>
</reference>
<dbReference type="InterPro" id="IPR048285">
    <property type="entry name" value="Integrin_alpha_Ig-like_2"/>
</dbReference>
<dbReference type="GO" id="GO:0008305">
    <property type="term" value="C:integrin complex"/>
    <property type="evidence" value="ECO:0007669"/>
    <property type="project" value="InterPro"/>
</dbReference>
<dbReference type="Gene3D" id="2.130.10.130">
    <property type="entry name" value="Integrin alpha, N-terminal"/>
    <property type="match status" value="1"/>
</dbReference>
<evidence type="ECO:0000256" key="2">
    <source>
        <dbReference type="ARBA" id="ARBA00008054"/>
    </source>
</evidence>
<evidence type="ECO:0000256" key="10">
    <source>
        <dbReference type="PROSITE-ProRule" id="PRU00803"/>
    </source>
</evidence>
<keyword evidence="4 11" id="KW-0130">Cell adhesion</keyword>
<dbReference type="OrthoDB" id="5573735at2759"/>
<feature type="non-terminal residue" evidence="13">
    <location>
        <position position="1"/>
    </location>
</feature>
<evidence type="ECO:0000259" key="12">
    <source>
        <dbReference type="Pfam" id="PF20805"/>
    </source>
</evidence>
<comment type="similarity">
    <text evidence="2 11">Belongs to the integrin alpha chain family.</text>
</comment>
<comment type="subcellular location">
    <subcellularLocation>
        <location evidence="1 11">Membrane</location>
        <topology evidence="1 11">Single-pass type I membrane protein</topology>
    </subcellularLocation>
</comment>
<dbReference type="GO" id="GO:0033627">
    <property type="term" value="P:cell adhesion mediated by integrin"/>
    <property type="evidence" value="ECO:0007669"/>
    <property type="project" value="TreeGrafter"/>
</dbReference>
<evidence type="ECO:0000256" key="7">
    <source>
        <dbReference type="ARBA" id="ARBA00023136"/>
    </source>
</evidence>
<dbReference type="PANTHER" id="PTHR23220">
    <property type="entry name" value="INTEGRIN ALPHA"/>
    <property type="match status" value="1"/>
</dbReference>
<accession>A0A834I5F8</accession>
<dbReference type="GO" id="GO:0007229">
    <property type="term" value="P:integrin-mediated signaling pathway"/>
    <property type="evidence" value="ECO:0007669"/>
    <property type="project" value="UniProtKB-KW"/>
</dbReference>
<evidence type="ECO:0000256" key="8">
    <source>
        <dbReference type="ARBA" id="ARBA00023170"/>
    </source>
</evidence>
<keyword evidence="9" id="KW-0325">Glycoprotein</keyword>
<evidence type="ECO:0000256" key="4">
    <source>
        <dbReference type="ARBA" id="ARBA00022889"/>
    </source>
</evidence>
<sequence>QFLKCFCVLYGDSSFGFLLSNIAIGAPYEDSGLGAVYIYRGTQKGVKLAQRITPSQFNLNKPSSGFGLGLSRGNDIDSNGHNDIAVGAYKSDQVFIIHSRQIIDFACQLTPGSSSLSSKMTDLGLTLCIAVTRRSERSSLTEVPFSIYMDSMDYRLVPELKSDVIRVPFNNPICKMYTLRVKDMFSNIQPLEVNVTVAVELNDVIAYGAKHLLLEIPYQHGCGGDNRCETGLSIDMNTDRTRFIIGKDSEIIVKVIVANKADTAYNCEVYFEVPDGVQLRSSKFCAKSESTYICKVTDRLQSGSIEDIYTFEVTNLNISLNHIKISSSVKAFGKNQPGYKDNDTLSIPVKLETKPFLDSQSPENLQLSTIYNKETEVVVTHNFTVGNGGPSPLLFDLLISVPVVTYKDQSVFEIMEVMGSIRSEFPCVRTGDTTRPAKRDVSKLANISLNKTIVLSCEGGNDCVHFVCENILIDSSRDVATFWVKIALKPDILVKALIGELYQNSFVAYTPSAEMQYSDGRLNATSVWFIIAQVTYIPLWVYLVAGLVAAILLMVIIFVLYKCHFFDRNLKDKIMQQKILDDDDAINNEIYNEEVFNPMKSYDQAKT</sequence>
<dbReference type="PRINTS" id="PR01185">
    <property type="entry name" value="INTEGRINA"/>
</dbReference>
<dbReference type="Proteomes" id="UP000625711">
    <property type="component" value="Unassembled WGS sequence"/>
</dbReference>
<name>A0A834I5F8_RHYFE</name>
<dbReference type="SUPFAM" id="SSF69179">
    <property type="entry name" value="Integrin domains"/>
    <property type="match status" value="1"/>
</dbReference>
<dbReference type="GO" id="GO:0007157">
    <property type="term" value="P:heterophilic cell-cell adhesion via plasma membrane cell adhesion molecules"/>
    <property type="evidence" value="ECO:0007669"/>
    <property type="project" value="UniProtKB-ARBA"/>
</dbReference>
<dbReference type="InterPro" id="IPR028994">
    <property type="entry name" value="Integrin_alpha_N"/>
</dbReference>
<dbReference type="Gene3D" id="2.60.40.1510">
    <property type="entry name" value="ntegrin, alpha v. Chain A, domain 3"/>
    <property type="match status" value="1"/>
</dbReference>
<feature type="domain" description="Integrin alpha second immunoglobulin-like" evidence="12">
    <location>
        <begin position="222"/>
        <end position="300"/>
    </location>
</feature>
<dbReference type="Gene3D" id="1.20.5.930">
    <property type="entry name" value="Bicelle-embedded integrin alpha(iib) transmembrane segment"/>
    <property type="match status" value="1"/>
</dbReference>
<keyword evidence="3 11" id="KW-0812">Transmembrane</keyword>
<evidence type="ECO:0000256" key="3">
    <source>
        <dbReference type="ARBA" id="ARBA00022692"/>
    </source>
</evidence>
<keyword evidence="5 11" id="KW-1133">Transmembrane helix</keyword>
<dbReference type="Pfam" id="PF20805">
    <property type="entry name" value="Integrin_A_Ig_2"/>
    <property type="match status" value="1"/>
</dbReference>
<comment type="caution">
    <text evidence="13">The sequence shown here is derived from an EMBL/GenBank/DDBJ whole genome shotgun (WGS) entry which is preliminary data.</text>
</comment>
<dbReference type="GO" id="GO:0007160">
    <property type="term" value="P:cell-matrix adhesion"/>
    <property type="evidence" value="ECO:0007669"/>
    <property type="project" value="TreeGrafter"/>
</dbReference>
<dbReference type="EMBL" id="JAACXV010012902">
    <property type="protein sequence ID" value="KAF7274329.1"/>
    <property type="molecule type" value="Genomic_DNA"/>
</dbReference>
<keyword evidence="6 11" id="KW-0401">Integrin</keyword>
<feature type="repeat" description="FG-GAP" evidence="10">
    <location>
        <begin position="50"/>
        <end position="114"/>
    </location>
</feature>
<dbReference type="GO" id="GO:0005178">
    <property type="term" value="F:integrin binding"/>
    <property type="evidence" value="ECO:0007669"/>
    <property type="project" value="TreeGrafter"/>
</dbReference>
<organism evidence="13 14">
    <name type="scientific">Rhynchophorus ferrugineus</name>
    <name type="common">Red palm weevil</name>
    <name type="synonym">Curculio ferrugineus</name>
    <dbReference type="NCBI Taxonomy" id="354439"/>
    <lineage>
        <taxon>Eukaryota</taxon>
        <taxon>Metazoa</taxon>
        <taxon>Ecdysozoa</taxon>
        <taxon>Arthropoda</taxon>
        <taxon>Hexapoda</taxon>
        <taxon>Insecta</taxon>
        <taxon>Pterygota</taxon>
        <taxon>Neoptera</taxon>
        <taxon>Endopterygota</taxon>
        <taxon>Coleoptera</taxon>
        <taxon>Polyphaga</taxon>
        <taxon>Cucujiformia</taxon>
        <taxon>Curculionidae</taxon>
        <taxon>Dryophthorinae</taxon>
        <taxon>Rhynchophorus</taxon>
    </lineage>
</organism>
<dbReference type="SUPFAM" id="SSF69318">
    <property type="entry name" value="Integrin alpha N-terminal domain"/>
    <property type="match status" value="1"/>
</dbReference>
<gene>
    <name evidence="13" type="ORF">GWI33_013001</name>
</gene>
<protein>
    <recommendedName>
        <fullName evidence="12">Integrin alpha second immunoglobulin-like domain-containing protein</fullName>
    </recommendedName>
</protein>
<feature type="transmembrane region" description="Helical" evidence="11">
    <location>
        <begin position="539"/>
        <end position="561"/>
    </location>
</feature>
<evidence type="ECO:0000256" key="9">
    <source>
        <dbReference type="ARBA" id="ARBA00023180"/>
    </source>
</evidence>
<dbReference type="GO" id="GO:0009897">
    <property type="term" value="C:external side of plasma membrane"/>
    <property type="evidence" value="ECO:0007669"/>
    <property type="project" value="TreeGrafter"/>
</dbReference>
<dbReference type="Gene3D" id="2.60.40.1530">
    <property type="entry name" value="ntegrin, alpha v. Chain A, domain 4"/>
    <property type="match status" value="1"/>
</dbReference>
<dbReference type="PROSITE" id="PS51470">
    <property type="entry name" value="FG_GAP"/>
    <property type="match status" value="1"/>
</dbReference>
<dbReference type="InterPro" id="IPR013519">
    <property type="entry name" value="Int_alpha_beta-p"/>
</dbReference>
<evidence type="ECO:0000313" key="13">
    <source>
        <dbReference type="EMBL" id="KAF7274329.1"/>
    </source>
</evidence>
<dbReference type="PANTHER" id="PTHR23220:SF83">
    <property type="entry name" value="INTEGRIN ALPHA-PS3-RELATED"/>
    <property type="match status" value="1"/>
</dbReference>
<proteinExistence type="inferred from homology"/>
<dbReference type="InterPro" id="IPR032695">
    <property type="entry name" value="Integrin_dom_sf"/>
</dbReference>
<dbReference type="InterPro" id="IPR000413">
    <property type="entry name" value="Integrin_alpha"/>
</dbReference>
<dbReference type="AlphaFoldDB" id="A0A834I5F8"/>
<keyword evidence="14" id="KW-1185">Reference proteome</keyword>
<evidence type="ECO:0000313" key="14">
    <source>
        <dbReference type="Proteomes" id="UP000625711"/>
    </source>
</evidence>
<evidence type="ECO:0000256" key="1">
    <source>
        <dbReference type="ARBA" id="ARBA00004479"/>
    </source>
</evidence>